<dbReference type="GO" id="GO:0016620">
    <property type="term" value="F:oxidoreductase activity, acting on the aldehyde or oxo group of donors, NAD or NADP as acceptor"/>
    <property type="evidence" value="ECO:0007669"/>
    <property type="project" value="InterPro"/>
</dbReference>
<feature type="active site" evidence="8">
    <location>
        <position position="251"/>
    </location>
</feature>
<dbReference type="InterPro" id="IPR029510">
    <property type="entry name" value="Ald_DH_CS_GLU"/>
</dbReference>
<evidence type="ECO:0000313" key="11">
    <source>
        <dbReference type="EMBL" id="EIT87073.1"/>
    </source>
</evidence>
<dbReference type="PATRIC" id="fig|1196324.3.peg.486"/>
<dbReference type="SUPFAM" id="SSF53720">
    <property type="entry name" value="ALDH-like"/>
    <property type="match status" value="1"/>
</dbReference>
<dbReference type="InterPro" id="IPR016161">
    <property type="entry name" value="Ald_DH/histidinol_DH"/>
</dbReference>
<dbReference type="PANTHER" id="PTHR42986">
    <property type="entry name" value="BENZALDEHYDE DEHYDROGENASE YFMT"/>
    <property type="match status" value="1"/>
</dbReference>
<dbReference type="PANTHER" id="PTHR42986:SF1">
    <property type="entry name" value="BENZALDEHYDE DEHYDROGENASE YFMT"/>
    <property type="match status" value="1"/>
</dbReference>
<dbReference type="Pfam" id="PF00171">
    <property type="entry name" value="Aldedh"/>
    <property type="match status" value="1"/>
</dbReference>
<dbReference type="EC" id="1.2.1.97" evidence="6"/>
<dbReference type="FunFam" id="3.40.309.10:FF:000009">
    <property type="entry name" value="Aldehyde dehydrogenase A"/>
    <property type="match status" value="1"/>
</dbReference>
<feature type="domain" description="Aldehyde dehydrogenase" evidence="10">
    <location>
        <begin position="14"/>
        <end position="471"/>
    </location>
</feature>
<keyword evidence="12" id="KW-1185">Reference proteome</keyword>
<evidence type="ECO:0000259" key="10">
    <source>
        <dbReference type="Pfam" id="PF00171"/>
    </source>
</evidence>
<evidence type="ECO:0000256" key="2">
    <source>
        <dbReference type="ARBA" id="ARBA00023002"/>
    </source>
</evidence>
<dbReference type="FunFam" id="3.40.605.10:FF:000007">
    <property type="entry name" value="NAD/NADP-dependent betaine aldehyde dehydrogenase"/>
    <property type="match status" value="1"/>
</dbReference>
<dbReference type="RefSeq" id="WP_007200585.1">
    <property type="nucleotide sequence ID" value="NZ_AKKV01000019.1"/>
</dbReference>
<evidence type="ECO:0000256" key="1">
    <source>
        <dbReference type="ARBA" id="ARBA00009986"/>
    </source>
</evidence>
<dbReference type="Proteomes" id="UP000004080">
    <property type="component" value="Unassembled WGS sequence"/>
</dbReference>
<evidence type="ECO:0000256" key="5">
    <source>
        <dbReference type="ARBA" id="ARBA00054572"/>
    </source>
</evidence>
<dbReference type="OrthoDB" id="9762913at2"/>
<accession>I8UJT2</accession>
<comment type="similarity">
    <text evidence="1 9">Belongs to the aldehyde dehydrogenase family.</text>
</comment>
<evidence type="ECO:0000256" key="7">
    <source>
        <dbReference type="ARBA" id="ARBA00067277"/>
    </source>
</evidence>
<dbReference type="EMBL" id="AKKV01000019">
    <property type="protein sequence ID" value="EIT87073.1"/>
    <property type="molecule type" value="Genomic_DNA"/>
</dbReference>
<dbReference type="InterPro" id="IPR016162">
    <property type="entry name" value="Ald_DH_N"/>
</dbReference>
<name>I8UJT2_9BACL</name>
<reference evidence="11 12" key="1">
    <citation type="journal article" date="2012" name="J. Bacteriol.">
        <title>Genome of Bacillus macauensis ZFHKF-1, a Long-Chain-Forming Bacterium.</title>
        <authorList>
            <person name="Cai L."/>
            <person name="Zhang T."/>
        </authorList>
    </citation>
    <scope>NUCLEOTIDE SEQUENCE [LARGE SCALE GENOMIC DNA]</scope>
    <source>
        <strain evidence="11 12">ZFHKF-1</strain>
    </source>
</reference>
<keyword evidence="2 9" id="KW-0560">Oxidoreductase</keyword>
<sequence>MNIDFSKQFINGEWVKGSSSKTMQNFNPYSGEELVTFTAGSKEDIDEAYQAAARAQLEWQKELPQKKRAVLEKAIIVMEENKETIINWIINESGSTFKKASSEFGNALNIIREAATFPYRMDGKISPSQTPGKENRVYRNPLGVIGIISPWNFPFHLTIRSIAPALATGNAVVVKPATDTPVTGGLIFASIFEAAGLPKGLLNVVAGRGSEIGDAVVTHPVPRLISFTGSTEVGQHIGELAGRELKKAALELGGNNVFIAREDADIEQAVQSALFGKFYHQGQICMSINRLFVHEKIYDEFAKRYSEEVEKLVYGNPQEKTTHVGPLINEDQVKRLLKDLEDSIAQGATLAVGGKADGNVLQPTVLTHVTNDMPIAANEIFGPVAALIPFRNEDEVVEMANHYPYGLSGAVHSTNIEAATQLAHRIHTGMIHVNDQPVNDEPHMPFGGEKHSGLGRFNGDWVLEEFTTVKWLSVQHTPRDYSGFLENK</sequence>
<dbReference type="STRING" id="1196324.A374_02429"/>
<comment type="function">
    <text evidence="5">Part of the sulfo-TAL (or sulfo-SFT) pathway, a D-sulfoquinovose degradation pathway that produces sulfolactate (SL). Catalyzes the oxidation of 3-sulfolactaldehyde (SLA) to sulfolactate (SL).</text>
</comment>
<evidence type="ECO:0000256" key="6">
    <source>
        <dbReference type="ARBA" id="ARBA00066984"/>
    </source>
</evidence>
<organism evidence="11 12">
    <name type="scientific">Fictibacillus macauensis ZFHKF-1</name>
    <dbReference type="NCBI Taxonomy" id="1196324"/>
    <lineage>
        <taxon>Bacteria</taxon>
        <taxon>Bacillati</taxon>
        <taxon>Bacillota</taxon>
        <taxon>Bacilli</taxon>
        <taxon>Bacillales</taxon>
        <taxon>Fictibacillaceae</taxon>
        <taxon>Fictibacillus</taxon>
    </lineage>
</organism>
<keyword evidence="3" id="KW-0520">NAD</keyword>
<proteinExistence type="inferred from homology"/>
<comment type="caution">
    <text evidence="11">The sequence shown here is derived from an EMBL/GenBank/DDBJ whole genome shotgun (WGS) entry which is preliminary data.</text>
</comment>
<evidence type="ECO:0000256" key="9">
    <source>
        <dbReference type="RuleBase" id="RU003345"/>
    </source>
</evidence>
<evidence type="ECO:0000313" key="12">
    <source>
        <dbReference type="Proteomes" id="UP000004080"/>
    </source>
</evidence>
<comment type="catalytic activity">
    <reaction evidence="4">
        <text>(2S)-3-sulfolactaldehyde + NAD(+) + H2O = (2S)-3-sulfolactate + NADH + 2 H(+)</text>
        <dbReference type="Rhea" id="RHEA:47932"/>
        <dbReference type="ChEBI" id="CHEBI:15377"/>
        <dbReference type="ChEBI" id="CHEBI:15378"/>
        <dbReference type="ChEBI" id="CHEBI:57540"/>
        <dbReference type="ChEBI" id="CHEBI:57945"/>
        <dbReference type="ChEBI" id="CHEBI:61289"/>
        <dbReference type="ChEBI" id="CHEBI:90109"/>
        <dbReference type="EC" id="1.2.1.97"/>
    </reaction>
    <physiologicalReaction direction="left-to-right" evidence="4">
        <dbReference type="Rhea" id="RHEA:47933"/>
    </physiologicalReaction>
</comment>
<dbReference type="InterPro" id="IPR016163">
    <property type="entry name" value="Ald_DH_C"/>
</dbReference>
<evidence type="ECO:0000256" key="3">
    <source>
        <dbReference type="ARBA" id="ARBA00023027"/>
    </source>
</evidence>
<dbReference type="Gene3D" id="3.40.309.10">
    <property type="entry name" value="Aldehyde Dehydrogenase, Chain A, domain 2"/>
    <property type="match status" value="1"/>
</dbReference>
<dbReference type="Gene3D" id="3.40.605.10">
    <property type="entry name" value="Aldehyde Dehydrogenase, Chain A, domain 1"/>
    <property type="match status" value="1"/>
</dbReference>
<dbReference type="PROSITE" id="PS00687">
    <property type="entry name" value="ALDEHYDE_DEHYDR_GLU"/>
    <property type="match status" value="1"/>
</dbReference>
<protein>
    <recommendedName>
        <fullName evidence="7">3-sulfolactaldehyde dehydrogenase</fullName>
        <ecNumber evidence="6">1.2.1.97</ecNumber>
    </recommendedName>
</protein>
<evidence type="ECO:0000256" key="8">
    <source>
        <dbReference type="PROSITE-ProRule" id="PRU10007"/>
    </source>
</evidence>
<gene>
    <name evidence="11" type="ORF">A374_02429</name>
</gene>
<evidence type="ECO:0000256" key="4">
    <source>
        <dbReference type="ARBA" id="ARBA00050326"/>
    </source>
</evidence>
<dbReference type="InterPro" id="IPR015590">
    <property type="entry name" value="Aldehyde_DH_dom"/>
</dbReference>
<dbReference type="AlphaFoldDB" id="I8UJT2"/>
<dbReference type="CDD" id="cd07151">
    <property type="entry name" value="ALDH_HBenzADH"/>
    <property type="match status" value="1"/>
</dbReference>
<dbReference type="eggNOG" id="COG1012">
    <property type="taxonomic scope" value="Bacteria"/>
</dbReference>